<dbReference type="RefSeq" id="WP_307291574.1">
    <property type="nucleotide sequence ID" value="NZ_JAUSWO010000001.1"/>
</dbReference>
<feature type="transmembrane region" description="Helical" evidence="10">
    <location>
        <begin position="58"/>
        <end position="83"/>
    </location>
</feature>
<keyword evidence="1 10" id="KW-1003">Cell membrane</keyword>
<feature type="transmembrane region" description="Helical" evidence="10">
    <location>
        <begin position="168"/>
        <end position="194"/>
    </location>
</feature>
<dbReference type="PANTHER" id="PTHR30309:SF0">
    <property type="entry name" value="GLYCEROL-3-PHOSPHATE ACYLTRANSFERASE-RELATED"/>
    <property type="match status" value="1"/>
</dbReference>
<keyword evidence="3 10" id="KW-0808">Transferase</keyword>
<keyword evidence="11" id="KW-0012">Acyltransferase</keyword>
<comment type="catalytic activity">
    <reaction evidence="10">
        <text>an acyl phosphate + sn-glycerol 3-phosphate = a 1-acyl-sn-glycero-3-phosphate + phosphate</text>
        <dbReference type="Rhea" id="RHEA:34075"/>
        <dbReference type="ChEBI" id="CHEBI:43474"/>
        <dbReference type="ChEBI" id="CHEBI:57597"/>
        <dbReference type="ChEBI" id="CHEBI:57970"/>
        <dbReference type="ChEBI" id="CHEBI:59918"/>
        <dbReference type="EC" id="2.3.1.275"/>
    </reaction>
</comment>
<dbReference type="EMBL" id="JAUSWO010000001">
    <property type="protein sequence ID" value="MDQ0513712.1"/>
    <property type="molecule type" value="Genomic_DNA"/>
</dbReference>
<evidence type="ECO:0000313" key="11">
    <source>
        <dbReference type="EMBL" id="MDQ0513712.1"/>
    </source>
</evidence>
<evidence type="ECO:0000313" key="12">
    <source>
        <dbReference type="Proteomes" id="UP001240643"/>
    </source>
</evidence>
<evidence type="ECO:0000256" key="8">
    <source>
        <dbReference type="ARBA" id="ARBA00023209"/>
    </source>
</evidence>
<name>A0ABU0LYB3_9BACT</name>
<accession>A0ABU0LYB3</accession>
<dbReference type="GO" id="GO:0016746">
    <property type="term" value="F:acyltransferase activity"/>
    <property type="evidence" value="ECO:0007669"/>
    <property type="project" value="UniProtKB-KW"/>
</dbReference>
<reference evidence="11" key="1">
    <citation type="submission" date="2023-07" db="EMBL/GenBank/DDBJ databases">
        <title>Genomic Encyclopedia of Type Strains, Phase IV (KMG-IV): sequencing the most valuable type-strain genomes for metagenomic binning, comparative biology and taxonomic classification.</title>
        <authorList>
            <person name="Goeker M."/>
        </authorList>
    </citation>
    <scope>NUCLEOTIDE SEQUENCE [LARGE SCALE GENOMIC DNA]</scope>
    <source>
        <strain evidence="11">DSM 21204</strain>
    </source>
</reference>
<evidence type="ECO:0000256" key="3">
    <source>
        <dbReference type="ARBA" id="ARBA00022679"/>
    </source>
</evidence>
<proteinExistence type="inferred from homology"/>
<dbReference type="EC" id="2.3.1.275" evidence="10"/>
<evidence type="ECO:0000256" key="7">
    <source>
        <dbReference type="ARBA" id="ARBA00023136"/>
    </source>
</evidence>
<comment type="subunit">
    <text evidence="10">Probably interacts with PlsX.</text>
</comment>
<comment type="function">
    <text evidence="10">Catalyzes the transfer of an acyl group from acyl-phosphate (acyl-PO(4)) to glycerol-3-phosphate (G3P) to form lysophosphatidic acid (LPA). This enzyme utilizes acyl-phosphate as fatty acyl donor, but not acyl-CoA or acyl-ACP.</text>
</comment>
<keyword evidence="9 10" id="KW-1208">Phospholipid metabolism</keyword>
<keyword evidence="12" id="KW-1185">Reference proteome</keyword>
<dbReference type="InterPro" id="IPR003811">
    <property type="entry name" value="G3P_acylTferase_PlsY"/>
</dbReference>
<comment type="subcellular location">
    <subcellularLocation>
        <location evidence="10">Cell membrane</location>
        <topology evidence="10">Multi-pass membrane protein</topology>
    </subcellularLocation>
</comment>
<dbReference type="Proteomes" id="UP001240643">
    <property type="component" value="Unassembled WGS sequence"/>
</dbReference>
<keyword evidence="8 10" id="KW-0594">Phospholipid biosynthesis</keyword>
<evidence type="ECO:0000256" key="6">
    <source>
        <dbReference type="ARBA" id="ARBA00023098"/>
    </source>
</evidence>
<evidence type="ECO:0000256" key="10">
    <source>
        <dbReference type="HAMAP-Rule" id="MF_01043"/>
    </source>
</evidence>
<dbReference type="Pfam" id="PF02660">
    <property type="entry name" value="G3P_acyltransf"/>
    <property type="match status" value="1"/>
</dbReference>
<feature type="transmembrane region" description="Helical" evidence="10">
    <location>
        <begin position="6"/>
        <end position="25"/>
    </location>
</feature>
<evidence type="ECO:0000256" key="4">
    <source>
        <dbReference type="ARBA" id="ARBA00022692"/>
    </source>
</evidence>
<comment type="similarity">
    <text evidence="10">Belongs to the PlsY family.</text>
</comment>
<organism evidence="11 12">
    <name type="scientific">Mycoplasmoides fastidiosum</name>
    <dbReference type="NCBI Taxonomy" id="92758"/>
    <lineage>
        <taxon>Bacteria</taxon>
        <taxon>Bacillati</taxon>
        <taxon>Mycoplasmatota</taxon>
        <taxon>Mycoplasmoidales</taxon>
        <taxon>Mycoplasmoidaceae</taxon>
        <taxon>Mycoplasmoides</taxon>
    </lineage>
</organism>
<comment type="caution">
    <text evidence="11">The sequence shown here is derived from an EMBL/GenBank/DDBJ whole genome shotgun (WGS) entry which is preliminary data.</text>
</comment>
<keyword evidence="5 10" id="KW-1133">Transmembrane helix</keyword>
<gene>
    <name evidence="10" type="primary">plsY</name>
    <name evidence="11" type="ORF">J2Z62_000150</name>
</gene>
<evidence type="ECO:0000256" key="1">
    <source>
        <dbReference type="ARBA" id="ARBA00022475"/>
    </source>
</evidence>
<evidence type="ECO:0000256" key="5">
    <source>
        <dbReference type="ARBA" id="ARBA00022989"/>
    </source>
</evidence>
<keyword evidence="2 10" id="KW-0444">Lipid biosynthesis</keyword>
<dbReference type="SMART" id="SM01207">
    <property type="entry name" value="G3P_acyltransf"/>
    <property type="match status" value="1"/>
</dbReference>
<keyword evidence="4 10" id="KW-0812">Transmembrane</keyword>
<evidence type="ECO:0000256" key="2">
    <source>
        <dbReference type="ARBA" id="ARBA00022516"/>
    </source>
</evidence>
<dbReference type="HAMAP" id="MF_01043">
    <property type="entry name" value="PlsY"/>
    <property type="match status" value="1"/>
</dbReference>
<protein>
    <recommendedName>
        <fullName evidence="10">Glycerol-3-phosphate acyltransferase</fullName>
    </recommendedName>
    <alternativeName>
        <fullName evidence="10">Acyl-PO4 G3P acyltransferase</fullName>
    </alternativeName>
    <alternativeName>
        <fullName evidence="10">Acyl-phosphate--glycerol-3-phosphate acyltransferase</fullName>
    </alternativeName>
    <alternativeName>
        <fullName evidence="10">G3P acyltransferase</fullName>
        <shortName evidence="10">GPAT</shortName>
        <ecNumber evidence="10">2.3.1.275</ecNumber>
    </alternativeName>
    <alternativeName>
        <fullName evidence="10">Lysophosphatidic acid synthase</fullName>
        <shortName evidence="10">LPA synthase</shortName>
    </alternativeName>
</protein>
<feature type="transmembrane region" description="Helical" evidence="10">
    <location>
        <begin position="215"/>
        <end position="236"/>
    </location>
</feature>
<sequence length="262" mass="29990">MANFFIFLLTLCSIMIGLLIGSISFSKIVSYIKKIDLLNQGSKNAGATNLARLSKLRFGYLVAFADMGKVILAGYLFYLVAGYTSLAILDSGYITENNMQTDFRYVLTFLIYLTPAVATFAHCFPLYSGFRKGGKAVASFAGFTFFVSPWLGLFFVGIWWAVQLIKSYVSLSSIIAALLTPFFYWIPALQRFYWISRSRAIQPRFFFILGQNRSVDWVLITYVFLLLLAIALLLIWRHRENIVRLLTKQERKFSVIKKFIKK</sequence>
<feature type="transmembrane region" description="Helical" evidence="10">
    <location>
        <begin position="103"/>
        <end position="124"/>
    </location>
</feature>
<keyword evidence="7 10" id="KW-0472">Membrane</keyword>
<keyword evidence="6 10" id="KW-0443">Lipid metabolism</keyword>
<dbReference type="PANTHER" id="PTHR30309">
    <property type="entry name" value="INNER MEMBRANE PROTEIN YGIH"/>
    <property type="match status" value="1"/>
</dbReference>
<comment type="pathway">
    <text evidence="10">Lipid metabolism; phospholipid metabolism.</text>
</comment>
<feature type="transmembrane region" description="Helical" evidence="10">
    <location>
        <begin position="136"/>
        <end position="162"/>
    </location>
</feature>
<evidence type="ECO:0000256" key="9">
    <source>
        <dbReference type="ARBA" id="ARBA00023264"/>
    </source>
</evidence>